<organism evidence="2 3">
    <name type="scientific">Candidatus Intestinimonas merdavium</name>
    <dbReference type="NCBI Taxonomy" id="2838622"/>
    <lineage>
        <taxon>Bacteria</taxon>
        <taxon>Bacillati</taxon>
        <taxon>Bacillota</taxon>
        <taxon>Clostridia</taxon>
        <taxon>Eubacteriales</taxon>
        <taxon>Intestinimonas</taxon>
    </lineage>
</organism>
<reference evidence="2" key="2">
    <citation type="submission" date="2021-04" db="EMBL/GenBank/DDBJ databases">
        <authorList>
            <person name="Gilroy R."/>
        </authorList>
    </citation>
    <scope>NUCLEOTIDE SEQUENCE</scope>
    <source>
        <strain evidence="2">CHK33-7979</strain>
    </source>
</reference>
<reference evidence="2" key="1">
    <citation type="journal article" date="2021" name="PeerJ">
        <title>Extensive microbial diversity within the chicken gut microbiome revealed by metagenomics and culture.</title>
        <authorList>
            <person name="Gilroy R."/>
            <person name="Ravi A."/>
            <person name="Getino M."/>
            <person name="Pursley I."/>
            <person name="Horton D.L."/>
            <person name="Alikhan N.F."/>
            <person name="Baker D."/>
            <person name="Gharbi K."/>
            <person name="Hall N."/>
            <person name="Watson M."/>
            <person name="Adriaenssens E.M."/>
            <person name="Foster-Nyarko E."/>
            <person name="Jarju S."/>
            <person name="Secka A."/>
            <person name="Antonio M."/>
            <person name="Oren A."/>
            <person name="Chaudhuri R.R."/>
            <person name="La Ragione R."/>
            <person name="Hildebrand F."/>
            <person name="Pallen M.J."/>
        </authorList>
    </citation>
    <scope>NUCLEOTIDE SEQUENCE</scope>
    <source>
        <strain evidence="2">CHK33-7979</strain>
    </source>
</reference>
<keyword evidence="1" id="KW-0812">Transmembrane</keyword>
<keyword evidence="1" id="KW-0472">Membrane</keyword>
<evidence type="ECO:0000313" key="3">
    <source>
        <dbReference type="Proteomes" id="UP000886824"/>
    </source>
</evidence>
<feature type="transmembrane region" description="Helical" evidence="1">
    <location>
        <begin position="172"/>
        <end position="195"/>
    </location>
</feature>
<dbReference type="Proteomes" id="UP000886824">
    <property type="component" value="Unassembled WGS sequence"/>
</dbReference>
<feature type="transmembrane region" description="Helical" evidence="1">
    <location>
        <begin position="139"/>
        <end position="165"/>
    </location>
</feature>
<feature type="transmembrane region" description="Helical" evidence="1">
    <location>
        <begin position="101"/>
        <end position="127"/>
    </location>
</feature>
<dbReference type="Pfam" id="PF12730">
    <property type="entry name" value="ABC2_membrane_4"/>
    <property type="match status" value="1"/>
</dbReference>
<gene>
    <name evidence="2" type="ORF">H9826_00520</name>
</gene>
<feature type="transmembrane region" description="Helical" evidence="1">
    <location>
        <begin position="16"/>
        <end position="39"/>
    </location>
</feature>
<name>A0A9D1Z3C0_9FIRM</name>
<keyword evidence="1" id="KW-1133">Transmembrane helix</keyword>
<dbReference type="EMBL" id="DXCX01000010">
    <property type="protein sequence ID" value="HIY72445.1"/>
    <property type="molecule type" value="Genomic_DNA"/>
</dbReference>
<protein>
    <submittedName>
        <fullName evidence="2">ABC transporter permease</fullName>
    </submittedName>
</protein>
<feature type="transmembrane region" description="Helical" evidence="1">
    <location>
        <begin position="230"/>
        <end position="251"/>
    </location>
</feature>
<dbReference type="AlphaFoldDB" id="A0A9D1Z3C0"/>
<comment type="caution">
    <text evidence="2">The sequence shown here is derived from an EMBL/GenBank/DDBJ whole genome shotgun (WGS) entry which is preliminary data.</text>
</comment>
<feature type="transmembrane region" description="Helical" evidence="1">
    <location>
        <begin position="51"/>
        <end position="74"/>
    </location>
</feature>
<sequence length="257" mass="27848">MLDYLRAECYKLLHRSYLWITLLVVGGLELVLVLLWAWLNGDTVNVTASVGFTTVLYLLSMGYYATVITSDIVFSDQYKSNTLKNEVAYGIPRVRIYLGKLFAGCLLSVAACALLLGWYGLLCVLMLPGDGAAPEALKTLGFALLCAFPVWLGSQALYFSCFFLIRGNTAASILGVCILALLGQMLTFLSLLVGLPAPALADLLMAVRNLLLTTPLENLTDAIGDWSRVAWAWSVGAGWCVGATALGLWGFSRKEIS</sequence>
<accession>A0A9D1Z3C0</accession>
<proteinExistence type="predicted"/>
<evidence type="ECO:0000256" key="1">
    <source>
        <dbReference type="SAM" id="Phobius"/>
    </source>
</evidence>
<evidence type="ECO:0000313" key="2">
    <source>
        <dbReference type="EMBL" id="HIY72445.1"/>
    </source>
</evidence>